<evidence type="ECO:0000313" key="3">
    <source>
        <dbReference type="Proteomes" id="UP000319801"/>
    </source>
</evidence>
<gene>
    <name evidence="2" type="ORF">Baya_6192</name>
</gene>
<name>A0A556TZW8_BAGYA</name>
<proteinExistence type="predicted"/>
<comment type="caution">
    <text evidence="2">The sequence shown here is derived from an EMBL/GenBank/DDBJ whole genome shotgun (WGS) entry which is preliminary data.</text>
</comment>
<feature type="region of interest" description="Disordered" evidence="1">
    <location>
        <begin position="66"/>
        <end position="86"/>
    </location>
</feature>
<protein>
    <submittedName>
        <fullName evidence="2">Uncharacterized protein</fullName>
    </submittedName>
</protein>
<organism evidence="2 3">
    <name type="scientific">Bagarius yarrelli</name>
    <name type="common">Goonch</name>
    <name type="synonym">Bagrus yarrelli</name>
    <dbReference type="NCBI Taxonomy" id="175774"/>
    <lineage>
        <taxon>Eukaryota</taxon>
        <taxon>Metazoa</taxon>
        <taxon>Chordata</taxon>
        <taxon>Craniata</taxon>
        <taxon>Vertebrata</taxon>
        <taxon>Euteleostomi</taxon>
        <taxon>Actinopterygii</taxon>
        <taxon>Neopterygii</taxon>
        <taxon>Teleostei</taxon>
        <taxon>Ostariophysi</taxon>
        <taxon>Siluriformes</taxon>
        <taxon>Sisoridae</taxon>
        <taxon>Sisorinae</taxon>
        <taxon>Bagarius</taxon>
    </lineage>
</organism>
<feature type="compositionally biased region" description="Basic and acidic residues" evidence="1">
    <location>
        <begin position="1"/>
        <end position="13"/>
    </location>
</feature>
<evidence type="ECO:0000256" key="1">
    <source>
        <dbReference type="SAM" id="MobiDB-lite"/>
    </source>
</evidence>
<reference evidence="2 3" key="1">
    <citation type="journal article" date="2019" name="Genome Biol. Evol.">
        <title>Whole-Genome Sequencing of the Giant Devil Catfish, Bagarius yarrelli.</title>
        <authorList>
            <person name="Jiang W."/>
            <person name="Lv Y."/>
            <person name="Cheng L."/>
            <person name="Yang K."/>
            <person name="Chao B."/>
            <person name="Wang X."/>
            <person name="Li Y."/>
            <person name="Pan X."/>
            <person name="You X."/>
            <person name="Zhang Y."/>
            <person name="Yang J."/>
            <person name="Li J."/>
            <person name="Zhang X."/>
            <person name="Liu S."/>
            <person name="Sun C."/>
            <person name="Yang J."/>
            <person name="Shi Q."/>
        </authorList>
    </citation>
    <scope>NUCLEOTIDE SEQUENCE [LARGE SCALE GENOMIC DNA]</scope>
    <source>
        <strain evidence="2">JWS20170419001</strain>
        <tissue evidence="2">Muscle</tissue>
    </source>
</reference>
<sequence length="86" mass="10134">MRAQERQNNDKCRKEKRQNKKAGVKQLLLCMAVPKPFEWRKKKIKTCAARGYHAKTRTVVVTKRETSHCRKKEEVEEEEGKKSTGF</sequence>
<keyword evidence="3" id="KW-1185">Reference proteome</keyword>
<dbReference type="Proteomes" id="UP000319801">
    <property type="component" value="Unassembled WGS sequence"/>
</dbReference>
<accession>A0A556TZW8</accession>
<evidence type="ECO:0000313" key="2">
    <source>
        <dbReference type="EMBL" id="TSL54302.1"/>
    </source>
</evidence>
<feature type="region of interest" description="Disordered" evidence="1">
    <location>
        <begin position="1"/>
        <end position="21"/>
    </location>
</feature>
<dbReference type="EMBL" id="VCAZ01000033">
    <property type="protein sequence ID" value="TSL54302.1"/>
    <property type="molecule type" value="Genomic_DNA"/>
</dbReference>
<dbReference type="AlphaFoldDB" id="A0A556TZW8"/>